<sequence>MGNLRTLLRGQSGVLFAINCVTALSFAFMLPVMSLFLITELNTPPAYLGIYTTLTSIITIMVSQKLTGLIDRGVSSKHLFCFALCGIIVSAIGFSYAENFWHALLIGCTVMPIASSAIPLILTMVRNYADASGQNSAKINSQMRSSVSLLWIFGPPLAFISVDKFGFTTNYYLSISFALLVLLIVTLTLKTPTTNRSNQKNTANTSLPKQVWFLALIVLLANIGNSTYINGMPLLVTRELNLPTSYPGFLFGLTAAVEIPVMIMAVNWAERWGKPAIIRWGFLSAILFYIGMLHAQTMPVLLALQILNGIFFGIFVGLGVTIMQDYAPSSIGKASAIYTNAMLVGTMIGTSSMGIISQYFGFRMILFSSLVAISCALIALTGFILKNPLQDDNQASTVN</sequence>
<evidence type="ECO:0000256" key="8">
    <source>
        <dbReference type="ARBA" id="ARBA00023136"/>
    </source>
</evidence>
<dbReference type="InterPro" id="IPR036259">
    <property type="entry name" value="MFS_trans_sf"/>
</dbReference>
<keyword evidence="3" id="KW-0813">Transport</keyword>
<dbReference type="PANTHER" id="PTHR23535">
    <property type="entry name" value="SUGAR EFFLUX TRANSPORTER A-RELATED"/>
    <property type="match status" value="1"/>
</dbReference>
<feature type="transmembrane region" description="Helical" evidence="9">
    <location>
        <begin position="249"/>
        <end position="269"/>
    </location>
</feature>
<dbReference type="PANTHER" id="PTHR23535:SF2">
    <property type="entry name" value="SUGAR EFFLUX TRANSPORTER A-RELATED"/>
    <property type="match status" value="1"/>
</dbReference>
<evidence type="ECO:0000256" key="5">
    <source>
        <dbReference type="ARBA" id="ARBA00022597"/>
    </source>
</evidence>
<reference evidence="11 12" key="1">
    <citation type="submission" date="2016-08" db="EMBL/GenBank/DDBJ databases">
        <title>Genome sequencing of Vibrio scophthalmi strain FP3289, an isolated from Paralichthys olivaceus.</title>
        <authorList>
            <person name="Han H.-J."/>
        </authorList>
    </citation>
    <scope>NUCLEOTIDE SEQUENCE [LARGE SCALE GENOMIC DNA]</scope>
    <source>
        <strain evidence="11 12">FP3289</strain>
    </source>
</reference>
<evidence type="ECO:0000259" key="10">
    <source>
        <dbReference type="PROSITE" id="PS50850"/>
    </source>
</evidence>
<dbReference type="PROSITE" id="PS50850">
    <property type="entry name" value="MFS"/>
    <property type="match status" value="1"/>
</dbReference>
<dbReference type="EMBL" id="MDCJ01000007">
    <property type="protein sequence ID" value="ODS04908.1"/>
    <property type="molecule type" value="Genomic_DNA"/>
</dbReference>
<evidence type="ECO:0000256" key="6">
    <source>
        <dbReference type="ARBA" id="ARBA00022692"/>
    </source>
</evidence>
<comment type="similarity">
    <text evidence="2">Belongs to the major facilitator superfamily. Set transporter family.</text>
</comment>
<dbReference type="PATRIC" id="fig|45658.8.peg.4023"/>
<dbReference type="InterPro" id="IPR020846">
    <property type="entry name" value="MFS_dom"/>
</dbReference>
<evidence type="ECO:0000256" key="2">
    <source>
        <dbReference type="ARBA" id="ARBA00006523"/>
    </source>
</evidence>
<evidence type="ECO:0000313" key="11">
    <source>
        <dbReference type="EMBL" id="ODS04908.1"/>
    </source>
</evidence>
<evidence type="ECO:0000256" key="3">
    <source>
        <dbReference type="ARBA" id="ARBA00022448"/>
    </source>
</evidence>
<dbReference type="GO" id="GO:0022857">
    <property type="term" value="F:transmembrane transporter activity"/>
    <property type="evidence" value="ECO:0007669"/>
    <property type="project" value="InterPro"/>
</dbReference>
<feature type="transmembrane region" description="Helical" evidence="9">
    <location>
        <begin position="146"/>
        <end position="165"/>
    </location>
</feature>
<feature type="transmembrane region" description="Helical" evidence="9">
    <location>
        <begin position="362"/>
        <end position="385"/>
    </location>
</feature>
<dbReference type="Gene3D" id="1.20.1250.20">
    <property type="entry name" value="MFS general substrate transporter like domains"/>
    <property type="match status" value="2"/>
</dbReference>
<dbReference type="OrthoDB" id="7337792at2"/>
<feature type="transmembrane region" description="Helical" evidence="9">
    <location>
        <begin position="12"/>
        <end position="39"/>
    </location>
</feature>
<comment type="caution">
    <text evidence="11">The sequence shown here is derived from an EMBL/GenBank/DDBJ whole genome shotgun (WGS) entry which is preliminary data.</text>
</comment>
<accession>A0A1E3WGH1</accession>
<proteinExistence type="inferred from homology"/>
<dbReference type="RefSeq" id="WP_069447969.1">
    <property type="nucleotide sequence ID" value="NZ_MDCJ01000007.1"/>
</dbReference>
<protein>
    <submittedName>
        <fullName evidence="11">Sugar efflux transporter</fullName>
    </submittedName>
</protein>
<keyword evidence="4" id="KW-1003">Cell membrane</keyword>
<feature type="transmembrane region" description="Helical" evidence="9">
    <location>
        <begin position="335"/>
        <end position="356"/>
    </location>
</feature>
<feature type="transmembrane region" description="Helical" evidence="9">
    <location>
        <begin position="171"/>
        <end position="189"/>
    </location>
</feature>
<feature type="domain" description="Major facilitator superfamily (MFS) profile" evidence="10">
    <location>
        <begin position="210"/>
        <end position="399"/>
    </location>
</feature>
<feature type="transmembrane region" description="Helical" evidence="9">
    <location>
        <begin position="210"/>
        <end position="229"/>
    </location>
</feature>
<comment type="subcellular location">
    <subcellularLocation>
        <location evidence="1">Cell membrane</location>
        <topology evidence="1">Multi-pass membrane protein</topology>
    </subcellularLocation>
</comment>
<keyword evidence="6 9" id="KW-0812">Transmembrane</keyword>
<feature type="transmembrane region" description="Helical" evidence="9">
    <location>
        <begin position="276"/>
        <end position="295"/>
    </location>
</feature>
<name>A0A1E3WGH1_9VIBR</name>
<keyword evidence="8 9" id="KW-0472">Membrane</keyword>
<feature type="transmembrane region" description="Helical" evidence="9">
    <location>
        <begin position="45"/>
        <end position="67"/>
    </location>
</feature>
<gene>
    <name evidence="11" type="ORF">VSF3289_04048</name>
</gene>
<dbReference type="SUPFAM" id="SSF103473">
    <property type="entry name" value="MFS general substrate transporter"/>
    <property type="match status" value="1"/>
</dbReference>
<feature type="transmembrane region" description="Helical" evidence="9">
    <location>
        <begin position="79"/>
        <end position="97"/>
    </location>
</feature>
<evidence type="ECO:0000256" key="7">
    <source>
        <dbReference type="ARBA" id="ARBA00022989"/>
    </source>
</evidence>
<evidence type="ECO:0000256" key="4">
    <source>
        <dbReference type="ARBA" id="ARBA00022475"/>
    </source>
</evidence>
<dbReference type="GO" id="GO:0005886">
    <property type="term" value="C:plasma membrane"/>
    <property type="evidence" value="ECO:0007669"/>
    <property type="project" value="UniProtKB-SubCell"/>
</dbReference>
<dbReference type="AlphaFoldDB" id="A0A1E3WGH1"/>
<evidence type="ECO:0000313" key="12">
    <source>
        <dbReference type="Proteomes" id="UP000095131"/>
    </source>
</evidence>
<evidence type="ECO:0000256" key="1">
    <source>
        <dbReference type="ARBA" id="ARBA00004651"/>
    </source>
</evidence>
<dbReference type="Pfam" id="PF07690">
    <property type="entry name" value="MFS_1"/>
    <property type="match status" value="1"/>
</dbReference>
<dbReference type="Proteomes" id="UP000095131">
    <property type="component" value="Unassembled WGS sequence"/>
</dbReference>
<feature type="transmembrane region" description="Helical" evidence="9">
    <location>
        <begin position="103"/>
        <end position="125"/>
    </location>
</feature>
<feature type="transmembrane region" description="Helical" evidence="9">
    <location>
        <begin position="301"/>
        <end position="323"/>
    </location>
</feature>
<evidence type="ECO:0000256" key="9">
    <source>
        <dbReference type="SAM" id="Phobius"/>
    </source>
</evidence>
<organism evidence="11 12">
    <name type="scientific">Vibrio scophthalmi</name>
    <dbReference type="NCBI Taxonomy" id="45658"/>
    <lineage>
        <taxon>Bacteria</taxon>
        <taxon>Pseudomonadati</taxon>
        <taxon>Pseudomonadota</taxon>
        <taxon>Gammaproteobacteria</taxon>
        <taxon>Vibrionales</taxon>
        <taxon>Vibrionaceae</taxon>
        <taxon>Vibrio</taxon>
    </lineage>
</organism>
<dbReference type="CDD" id="cd17471">
    <property type="entry name" value="MFS_Set"/>
    <property type="match status" value="1"/>
</dbReference>
<keyword evidence="5" id="KW-0762">Sugar transport</keyword>
<dbReference type="InterPro" id="IPR011701">
    <property type="entry name" value="MFS"/>
</dbReference>
<keyword evidence="7 9" id="KW-1133">Transmembrane helix</keyword>